<keyword evidence="4" id="KW-1185">Reference proteome</keyword>
<gene>
    <name evidence="3" type="ORF">Q5Y72_10225</name>
</gene>
<feature type="region of interest" description="Disordered" evidence="2">
    <location>
        <begin position="290"/>
        <end position="333"/>
    </location>
</feature>
<dbReference type="RefSeq" id="WP_305963317.1">
    <property type="nucleotide sequence ID" value="NZ_JAVAMQ010000008.1"/>
</dbReference>
<evidence type="ECO:0000313" key="3">
    <source>
        <dbReference type="EMBL" id="MDP5307466.1"/>
    </source>
</evidence>
<evidence type="ECO:0000313" key="4">
    <source>
        <dbReference type="Proteomes" id="UP001224997"/>
    </source>
</evidence>
<evidence type="ECO:0000256" key="1">
    <source>
        <dbReference type="SAM" id="Coils"/>
    </source>
</evidence>
<sequence length="577" mass="56334">MKKPDEKKPSSDSKSEGSEKPAAATAETVAKTGDATGRKAAAAPGTLASSATGPGDGASARAGAGSAEPIESSLLGTGKDGRPAAAPKSAATDAGTDAGKPAAKAAPAGSAPAASATAAAAAAAGAGAGAGAKDPASPTPTGKPAAEATKPGTGAAKPAADAAAQPPSLPADAGPRGPLKDTPPEAILRDTPAASPAPTQNVTVRKAGFWPTALGGAVAAGLGAAAALWALPHLPAGWLPADPAAEAAPAIDAEAIRAEAVSAAETAARDAARLAAREEIDALLTEIAGQPFTPAEPGSDPAPAESGTATAEAPAEPATGTAAETAPEAPPAEQVALVSAEDLAALQARLDEQAARIEELAARPSIDPAVAERVQSLADQAGALEQQIQSAAENAQSEITAAQAEAQKLQEAAEESTRRAEAVAAITALQAALDRGVTPDEARQTLEGAGLDAPEALTREVPSLESLQAGFGEAARAGLRAALRNDSAEGGGNLLTNFLRAQTGARSVTPREGDDPDAILSRADAAVEAGRIDAALTEVAALPDPAREAPAMAAWIADATAYRDAQAALSDLSANSN</sequence>
<name>A0ABT9JCD6_9RHOB</name>
<feature type="compositionally biased region" description="Low complexity" evidence="2">
    <location>
        <begin position="84"/>
        <end position="136"/>
    </location>
</feature>
<evidence type="ECO:0000256" key="2">
    <source>
        <dbReference type="SAM" id="MobiDB-lite"/>
    </source>
</evidence>
<dbReference type="EMBL" id="JAVAMQ010000008">
    <property type="protein sequence ID" value="MDP5307466.1"/>
    <property type="molecule type" value="Genomic_DNA"/>
</dbReference>
<accession>A0ABT9JCD6</accession>
<comment type="caution">
    <text evidence="3">The sequence shown here is derived from an EMBL/GenBank/DDBJ whole genome shotgun (WGS) entry which is preliminary data.</text>
</comment>
<feature type="coiled-coil region" evidence="1">
    <location>
        <begin position="340"/>
        <end position="419"/>
    </location>
</feature>
<reference evidence="3 4" key="1">
    <citation type="submission" date="2023-08" db="EMBL/GenBank/DDBJ databases">
        <authorList>
            <person name="Park J.-S."/>
        </authorList>
    </citation>
    <scope>NUCLEOTIDE SEQUENCE [LARGE SCALE GENOMIC DNA]</scope>
    <source>
        <strain evidence="3 4">2205BS29-5</strain>
    </source>
</reference>
<feature type="compositionally biased region" description="Basic and acidic residues" evidence="2">
    <location>
        <begin position="1"/>
        <end position="19"/>
    </location>
</feature>
<evidence type="ECO:0008006" key="5">
    <source>
        <dbReference type="Google" id="ProtNLM"/>
    </source>
</evidence>
<keyword evidence="1" id="KW-0175">Coiled coil</keyword>
<dbReference type="Proteomes" id="UP001224997">
    <property type="component" value="Unassembled WGS sequence"/>
</dbReference>
<feature type="compositionally biased region" description="Low complexity" evidence="2">
    <location>
        <begin position="40"/>
        <end position="67"/>
    </location>
</feature>
<proteinExistence type="predicted"/>
<feature type="region of interest" description="Disordered" evidence="2">
    <location>
        <begin position="1"/>
        <end position="200"/>
    </location>
</feature>
<organism evidence="3 4">
    <name type="scientific">Paracoccus spongiarum</name>
    <dbReference type="NCBI Taxonomy" id="3064387"/>
    <lineage>
        <taxon>Bacteria</taxon>
        <taxon>Pseudomonadati</taxon>
        <taxon>Pseudomonadota</taxon>
        <taxon>Alphaproteobacteria</taxon>
        <taxon>Rhodobacterales</taxon>
        <taxon>Paracoccaceae</taxon>
        <taxon>Paracoccus</taxon>
    </lineage>
</organism>
<protein>
    <recommendedName>
        <fullName evidence="5">Phage tail protein</fullName>
    </recommendedName>
</protein>
<feature type="compositionally biased region" description="Low complexity" evidence="2">
    <location>
        <begin position="301"/>
        <end position="333"/>
    </location>
</feature>
<feature type="compositionally biased region" description="Low complexity" evidence="2">
    <location>
        <begin position="148"/>
        <end position="173"/>
    </location>
</feature>